<dbReference type="InterPro" id="IPR010390">
    <property type="entry name" value="ABC-2_transporter-like"/>
</dbReference>
<gene>
    <name evidence="2" type="ORF">BE15_08305</name>
</gene>
<feature type="transmembrane region" description="Helical" evidence="1">
    <location>
        <begin position="241"/>
        <end position="260"/>
    </location>
</feature>
<feature type="transmembrane region" description="Helical" evidence="1">
    <location>
        <begin position="65"/>
        <end position="83"/>
    </location>
</feature>
<sequence>MSALSGAIRAFPTLLRVGVAAAIAYRAEMLIWMLTTTMPLVSLALWSAVAEAAPVGRFGASDFTAYFLAILIVRQMTGSWLVWEMNMEIKSGALSQRLLKPIHPLIAYAADNLAALPLRALLCLPIAVVALLVTSGERFHPTAFELGIWAASLVGAWAINFFTMALIGSLAFVIESSTAVFDIYLAAFMVFAGYLVPIELFPPWLGDVARVLPFRYSLAFPVELITGLLDPGRALAELGVQWAFAAGTAAAAIVAWRAGVRRFSAFGG</sequence>
<comment type="caution">
    <text evidence="2">The sequence shown here is derived from an EMBL/GenBank/DDBJ whole genome shotgun (WGS) entry which is preliminary data.</text>
</comment>
<dbReference type="RefSeq" id="WP_061607271.1">
    <property type="nucleotide sequence ID" value="NZ_CP162579.1"/>
</dbReference>
<dbReference type="Proteomes" id="UP000075260">
    <property type="component" value="Unassembled WGS sequence"/>
</dbReference>
<feature type="transmembrane region" description="Helical" evidence="1">
    <location>
        <begin position="180"/>
        <end position="200"/>
    </location>
</feature>
<dbReference type="Pfam" id="PF06182">
    <property type="entry name" value="ABC2_membrane_6"/>
    <property type="match status" value="1"/>
</dbReference>
<reference evidence="2 3" key="1">
    <citation type="submission" date="2014-02" db="EMBL/GenBank/DDBJ databases">
        <title>The small core and large imbalanced accessory genome model reveals a collaborative survival strategy of Sorangium cellulosum strains in nature.</title>
        <authorList>
            <person name="Han K."/>
            <person name="Peng R."/>
            <person name="Blom J."/>
            <person name="Li Y.-Z."/>
        </authorList>
    </citation>
    <scope>NUCLEOTIDE SEQUENCE [LARGE SCALE GENOMIC DNA]</scope>
    <source>
        <strain evidence="2 3">So0008-312</strain>
    </source>
</reference>
<evidence type="ECO:0000313" key="2">
    <source>
        <dbReference type="EMBL" id="KYF70973.1"/>
    </source>
</evidence>
<protein>
    <submittedName>
        <fullName evidence="2">ABC transporter permease</fullName>
    </submittedName>
</protein>
<feature type="transmembrane region" description="Helical" evidence="1">
    <location>
        <begin position="146"/>
        <end position="174"/>
    </location>
</feature>
<dbReference type="OrthoDB" id="8582979at2"/>
<accession>A0A150QSK4</accession>
<organism evidence="2 3">
    <name type="scientific">Sorangium cellulosum</name>
    <name type="common">Polyangium cellulosum</name>
    <dbReference type="NCBI Taxonomy" id="56"/>
    <lineage>
        <taxon>Bacteria</taxon>
        <taxon>Pseudomonadati</taxon>
        <taxon>Myxococcota</taxon>
        <taxon>Polyangia</taxon>
        <taxon>Polyangiales</taxon>
        <taxon>Polyangiaceae</taxon>
        <taxon>Sorangium</taxon>
    </lineage>
</organism>
<keyword evidence="1" id="KW-1133">Transmembrane helix</keyword>
<evidence type="ECO:0000313" key="3">
    <source>
        <dbReference type="Proteomes" id="UP000075260"/>
    </source>
</evidence>
<dbReference type="PANTHER" id="PTHR36832">
    <property type="entry name" value="SLR1174 PROTEIN-RELATED"/>
    <property type="match status" value="1"/>
</dbReference>
<keyword evidence="1" id="KW-0472">Membrane</keyword>
<dbReference type="PANTHER" id="PTHR36832:SF1">
    <property type="entry name" value="SLR1174 PROTEIN"/>
    <property type="match status" value="1"/>
</dbReference>
<evidence type="ECO:0000256" key="1">
    <source>
        <dbReference type="SAM" id="Phobius"/>
    </source>
</evidence>
<keyword evidence="1" id="KW-0812">Transmembrane</keyword>
<name>A0A150QSK4_SORCE</name>
<feature type="transmembrane region" description="Helical" evidence="1">
    <location>
        <begin position="30"/>
        <end position="53"/>
    </location>
</feature>
<feature type="transmembrane region" description="Helical" evidence="1">
    <location>
        <begin position="114"/>
        <end position="134"/>
    </location>
</feature>
<proteinExistence type="predicted"/>
<dbReference type="AlphaFoldDB" id="A0A150QSK4"/>
<dbReference type="EMBL" id="JEMA01000366">
    <property type="protein sequence ID" value="KYF70973.1"/>
    <property type="molecule type" value="Genomic_DNA"/>
</dbReference>